<dbReference type="SUPFAM" id="SSF51556">
    <property type="entry name" value="Metallo-dependent hydrolases"/>
    <property type="match status" value="1"/>
</dbReference>
<dbReference type="PIRSF" id="PIRSF005902">
    <property type="entry name" value="DNase_TatD"/>
    <property type="match status" value="1"/>
</dbReference>
<name>A0ABW8XY41_9FLAO</name>
<dbReference type="RefSeq" id="WP_408082685.1">
    <property type="nucleotide sequence ID" value="NZ_JBELQA010000010.1"/>
</dbReference>
<dbReference type="InterPro" id="IPR032466">
    <property type="entry name" value="Metal_Hydrolase"/>
</dbReference>
<keyword evidence="2" id="KW-1185">Reference proteome</keyword>
<dbReference type="Pfam" id="PF01026">
    <property type="entry name" value="TatD_DNase"/>
    <property type="match status" value="1"/>
</dbReference>
<dbReference type="Gene3D" id="3.20.20.140">
    <property type="entry name" value="Metal-dependent hydrolases"/>
    <property type="match status" value="1"/>
</dbReference>
<sequence>MQYFNLHTHVYTHQEDILELVNQYPQEFEADLPQYSIGIHPLFIDENRLESDFEIIRQKISLPECLAIGECGLDKRSETPFEIQLEVLERQFVLAEKHQKAIVIHCVHAFQELVELKKKLKLTVPVVIHGFSKKEQLAKQLLDNGFYLSFGKNLLQNPELESVFILTPDSRFFLETDMIEEGIQEIYALAAKYKKITVAELQQIISNNFDAVFTNKQITK</sequence>
<evidence type="ECO:0000313" key="2">
    <source>
        <dbReference type="Proteomes" id="UP001629260"/>
    </source>
</evidence>
<dbReference type="EMBL" id="JBELQA010000010">
    <property type="protein sequence ID" value="MFL9832237.1"/>
    <property type="molecule type" value="Genomic_DNA"/>
</dbReference>
<proteinExistence type="predicted"/>
<dbReference type="InterPro" id="IPR001130">
    <property type="entry name" value="TatD-like"/>
</dbReference>
<dbReference type="PANTHER" id="PTHR46124:SF2">
    <property type="entry name" value="D-AMINOACYL-TRNA DEACYLASE"/>
    <property type="match status" value="1"/>
</dbReference>
<dbReference type="GO" id="GO:0016787">
    <property type="term" value="F:hydrolase activity"/>
    <property type="evidence" value="ECO:0007669"/>
    <property type="project" value="UniProtKB-KW"/>
</dbReference>
<evidence type="ECO:0000313" key="1">
    <source>
        <dbReference type="EMBL" id="MFL9832237.1"/>
    </source>
</evidence>
<comment type="caution">
    <text evidence="1">The sequence shown here is derived from an EMBL/GenBank/DDBJ whole genome shotgun (WGS) entry which is preliminary data.</text>
</comment>
<protein>
    <submittedName>
        <fullName evidence="1">TatD family hydrolase</fullName>
    </submittedName>
</protein>
<dbReference type="PANTHER" id="PTHR46124">
    <property type="entry name" value="D-AMINOACYL-TRNA DEACYLASE"/>
    <property type="match status" value="1"/>
</dbReference>
<dbReference type="Proteomes" id="UP001629260">
    <property type="component" value="Unassembled WGS sequence"/>
</dbReference>
<accession>A0ABW8XY41</accession>
<reference evidence="1 2" key="1">
    <citation type="submission" date="2024-06" db="EMBL/GenBank/DDBJ databases">
        <authorList>
            <person name="Kaempfer P."/>
            <person name="Viver T."/>
        </authorList>
    </citation>
    <scope>NUCLEOTIDE SEQUENCE [LARGE SCALE GENOMIC DNA]</scope>
    <source>
        <strain evidence="1 2">ST-87</strain>
    </source>
</reference>
<keyword evidence="1" id="KW-0378">Hydrolase</keyword>
<gene>
    <name evidence="1" type="ORF">ABS764_15405</name>
</gene>
<organism evidence="1 2">
    <name type="scientific">Flavobacterium plantiphilum</name>
    <dbReference type="NCBI Taxonomy" id="3163297"/>
    <lineage>
        <taxon>Bacteria</taxon>
        <taxon>Pseudomonadati</taxon>
        <taxon>Bacteroidota</taxon>
        <taxon>Flavobacteriia</taxon>
        <taxon>Flavobacteriales</taxon>
        <taxon>Flavobacteriaceae</taxon>
        <taxon>Flavobacterium</taxon>
    </lineage>
</organism>